<dbReference type="EMBL" id="QRJE01000012">
    <property type="protein sequence ID" value="RHH12268.1"/>
    <property type="molecule type" value="Genomic_DNA"/>
</dbReference>
<dbReference type="EMBL" id="CP036546">
    <property type="protein sequence ID" value="QCQ47694.1"/>
    <property type="molecule type" value="Genomic_DNA"/>
</dbReference>
<reference evidence="3 5" key="2">
    <citation type="submission" date="2018-08" db="EMBL/GenBank/DDBJ databases">
        <title>A genome reference for cultivated species of the human gut microbiota.</title>
        <authorList>
            <person name="Zou Y."/>
            <person name="Xue W."/>
            <person name="Luo G."/>
        </authorList>
    </citation>
    <scope>NUCLEOTIDE SEQUENCE [LARGE SCALE GENOMIC DNA]</scope>
    <source>
        <strain evidence="3 5">AM18-6</strain>
    </source>
</reference>
<dbReference type="InterPro" id="IPR036397">
    <property type="entry name" value="RNaseH_sf"/>
</dbReference>
<dbReference type="Pfam" id="PF13358">
    <property type="entry name" value="DDE_3"/>
    <property type="match status" value="1"/>
</dbReference>
<evidence type="ECO:0000259" key="1">
    <source>
        <dbReference type="Pfam" id="PF13358"/>
    </source>
</evidence>
<dbReference type="GO" id="GO:0003676">
    <property type="term" value="F:nucleic acid binding"/>
    <property type="evidence" value="ECO:0007669"/>
    <property type="project" value="InterPro"/>
</dbReference>
<proteinExistence type="predicted"/>
<sequence length="168" mass="19853">MNLFYGDESHVCTECYVPYGWQFPGDDVFVPSKRAKRLNIFRMIDRDNRFEVFCTSQTIDVGKVVDFLEQYSFRIDKKTVVALDNASVHRNVKIREMRPIWEKRGLFIFYIPPYFPHLNIVETLWRVMKGKWPRPQDYTSADTLFYATNRLLAEVGKSLKINYAHIAA</sequence>
<evidence type="ECO:0000313" key="3">
    <source>
        <dbReference type="EMBL" id="RHH12268.1"/>
    </source>
</evidence>
<dbReference type="AlphaFoldDB" id="A0A396BY53"/>
<reference evidence="2" key="1">
    <citation type="book" date="2014" name="THE 24TH EUROPEAN CONGRESS OF CLINICAL MICROBIOLOGY AND INFECTIOUS DISEASES" publisher="ECCMID 2014" city="Barcelona, Spain">
        <title>Identification of resistance genes in three multidrug-resistant Bacteroides fragilis isolates by whole genome sequencing.</title>
        <editorList>
            <person name="Unknown"/>
            <person name="A."/>
        </editorList>
        <authorList>
            <person name="Sydenham T.V."/>
            <person name="Hasman H."/>
            <person name="Wang M."/>
            <person name="Soki J."/>
            <person name="Nagy E."/>
            <person name="Justesen U.S."/>
        </authorList>
    </citation>
    <scope>NUCLEOTIDE SEQUENCE</scope>
    <source>
        <strain evidence="2">DCMSKEJBY0001B</strain>
    </source>
</reference>
<reference evidence="2 4" key="3">
    <citation type="submission" date="2019-03" db="EMBL/GenBank/DDBJ databases">
        <title>Complete genome assembly of MDR B. fragilis.</title>
        <authorList>
            <person name="Sydenham T.V."/>
            <person name="Hasman H."/>
            <person name="Justesen U.S."/>
        </authorList>
    </citation>
    <scope>NUCLEOTIDE SEQUENCE [LARGE SCALE GENOMIC DNA]</scope>
    <source>
        <strain evidence="2 4">DCMSKEJBY0001B</strain>
    </source>
</reference>
<dbReference type="InterPro" id="IPR038717">
    <property type="entry name" value="Tc1-like_DDE_dom"/>
</dbReference>
<dbReference type="InterPro" id="IPR012337">
    <property type="entry name" value="RNaseH-like_sf"/>
</dbReference>
<organism evidence="3 5">
    <name type="scientific">Bacteroides fragilis</name>
    <dbReference type="NCBI Taxonomy" id="817"/>
    <lineage>
        <taxon>Bacteria</taxon>
        <taxon>Pseudomonadati</taxon>
        <taxon>Bacteroidota</taxon>
        <taxon>Bacteroidia</taxon>
        <taxon>Bacteroidales</taxon>
        <taxon>Bacteroidaceae</taxon>
        <taxon>Bacteroides</taxon>
    </lineage>
</organism>
<evidence type="ECO:0000313" key="2">
    <source>
        <dbReference type="EMBL" id="QCQ47694.1"/>
    </source>
</evidence>
<dbReference type="Proteomes" id="UP000266644">
    <property type="component" value="Unassembled WGS sequence"/>
</dbReference>
<gene>
    <name evidence="3" type="ORF">DW228_08840</name>
    <name evidence="2" type="ORF">EC80_022830</name>
</gene>
<protein>
    <submittedName>
        <fullName evidence="3">Transposase</fullName>
    </submittedName>
</protein>
<dbReference type="SUPFAM" id="SSF53098">
    <property type="entry name" value="Ribonuclease H-like"/>
    <property type="match status" value="1"/>
</dbReference>
<name>A0A396BY53_BACFG</name>
<dbReference type="OrthoDB" id="64529at2"/>
<evidence type="ECO:0000313" key="4">
    <source>
        <dbReference type="Proteomes" id="UP000036847"/>
    </source>
</evidence>
<evidence type="ECO:0000313" key="5">
    <source>
        <dbReference type="Proteomes" id="UP000266644"/>
    </source>
</evidence>
<feature type="domain" description="Tc1-like transposase DDE" evidence="1">
    <location>
        <begin position="3"/>
        <end position="144"/>
    </location>
</feature>
<dbReference type="Gene3D" id="3.30.420.10">
    <property type="entry name" value="Ribonuclease H-like superfamily/Ribonuclease H"/>
    <property type="match status" value="1"/>
</dbReference>
<accession>A0A396BY53</accession>
<dbReference type="Proteomes" id="UP000036847">
    <property type="component" value="Chromosome"/>
</dbReference>